<proteinExistence type="predicted"/>
<name>A0A2P7UR15_9BACL</name>
<dbReference type="EMBL" id="PXZM01000039">
    <property type="protein sequence ID" value="PSJ89440.1"/>
    <property type="molecule type" value="Genomic_DNA"/>
</dbReference>
<accession>A0A2P7UR15</accession>
<dbReference type="Proteomes" id="UP000240419">
    <property type="component" value="Unassembled WGS sequence"/>
</dbReference>
<protein>
    <submittedName>
        <fullName evidence="1">Uncharacterized protein</fullName>
    </submittedName>
</protein>
<organism evidence="1 2">
    <name type="scientific">Brevibacillus fortis</name>
    <dbReference type="NCBI Taxonomy" id="2126352"/>
    <lineage>
        <taxon>Bacteria</taxon>
        <taxon>Bacillati</taxon>
        <taxon>Bacillota</taxon>
        <taxon>Bacilli</taxon>
        <taxon>Bacillales</taxon>
        <taxon>Paenibacillaceae</taxon>
        <taxon>Brevibacillus</taxon>
    </lineage>
</organism>
<evidence type="ECO:0000313" key="2">
    <source>
        <dbReference type="Proteomes" id="UP000240419"/>
    </source>
</evidence>
<reference evidence="1 2" key="1">
    <citation type="submission" date="2018-03" db="EMBL/GenBank/DDBJ databases">
        <title>Brevisbacillus phylogenomics.</title>
        <authorList>
            <person name="Dunlap C."/>
        </authorList>
    </citation>
    <scope>NUCLEOTIDE SEQUENCE [LARGE SCALE GENOMIC DNA]</scope>
    <source>
        <strain evidence="1 2">NRRL NRS-1210</strain>
    </source>
</reference>
<gene>
    <name evidence="1" type="ORF">C7R93_23405</name>
</gene>
<dbReference type="RefSeq" id="WP_106841072.1">
    <property type="nucleotide sequence ID" value="NZ_JBCNIW010000014.1"/>
</dbReference>
<comment type="caution">
    <text evidence="1">The sequence shown here is derived from an EMBL/GenBank/DDBJ whole genome shotgun (WGS) entry which is preliminary data.</text>
</comment>
<sequence>MLNHQEDLEKKHAEMMNQEAVERIKKQQDADLVEAIFFEDDSEIMLRDGKAYRIPPVTLKDARILMKKLGTIHIDAIILNFLPFENKEEDLFDILLLGFRNYPTVTREYLDEHCDLETAKKLINILIGLNGLKK</sequence>
<evidence type="ECO:0000313" key="1">
    <source>
        <dbReference type="EMBL" id="PSJ89440.1"/>
    </source>
</evidence>
<keyword evidence="2" id="KW-1185">Reference proteome</keyword>
<dbReference type="OrthoDB" id="2609162at2"/>
<dbReference type="AlphaFoldDB" id="A0A2P7UR15"/>